<feature type="transmembrane region" description="Helical" evidence="6">
    <location>
        <begin position="290"/>
        <end position="310"/>
    </location>
</feature>
<dbReference type="Proteomes" id="UP000663859">
    <property type="component" value="Unassembled WGS sequence"/>
</dbReference>
<dbReference type="GO" id="GO:0043190">
    <property type="term" value="C:ATP-binding cassette (ABC) transporter complex"/>
    <property type="evidence" value="ECO:0007669"/>
    <property type="project" value="TreeGrafter"/>
</dbReference>
<organism evidence="7 8">
    <name type="scientific">Candidatus Methylacidithermus pantelleriae</name>
    <dbReference type="NCBI Taxonomy" id="2744239"/>
    <lineage>
        <taxon>Bacteria</taxon>
        <taxon>Pseudomonadati</taxon>
        <taxon>Verrucomicrobiota</taxon>
        <taxon>Methylacidiphilae</taxon>
        <taxon>Methylacidiphilales</taxon>
        <taxon>Methylacidiphilaceae</taxon>
        <taxon>Candidatus Methylacidithermus</taxon>
    </lineage>
</organism>
<evidence type="ECO:0000313" key="7">
    <source>
        <dbReference type="EMBL" id="CAF0696056.1"/>
    </source>
</evidence>
<feature type="transmembrane region" description="Helical" evidence="6">
    <location>
        <begin position="90"/>
        <end position="118"/>
    </location>
</feature>
<dbReference type="AlphaFoldDB" id="A0A8J2BJ55"/>
<feature type="transmembrane region" description="Helical" evidence="6">
    <location>
        <begin position="349"/>
        <end position="367"/>
    </location>
</feature>
<evidence type="ECO:0000256" key="1">
    <source>
        <dbReference type="ARBA" id="ARBA00004651"/>
    </source>
</evidence>
<dbReference type="RefSeq" id="WP_174581937.1">
    <property type="nucleotide sequence ID" value="NZ_CAJNOB010000012.1"/>
</dbReference>
<reference evidence="7" key="1">
    <citation type="submission" date="2021-02" db="EMBL/GenBank/DDBJ databases">
        <authorList>
            <person name="Cremers G."/>
            <person name="Picone N."/>
        </authorList>
    </citation>
    <scope>NUCLEOTIDE SEQUENCE</scope>
    <source>
        <strain evidence="7">PQ17</strain>
    </source>
</reference>
<keyword evidence="2" id="KW-1003">Cell membrane</keyword>
<dbReference type="EMBL" id="CAJNOB010000012">
    <property type="protein sequence ID" value="CAF0696056.1"/>
    <property type="molecule type" value="Genomic_DNA"/>
</dbReference>
<evidence type="ECO:0000256" key="5">
    <source>
        <dbReference type="ARBA" id="ARBA00023136"/>
    </source>
</evidence>
<dbReference type="PANTHER" id="PTHR33529">
    <property type="entry name" value="SLR0882 PROTEIN-RELATED"/>
    <property type="match status" value="1"/>
</dbReference>
<keyword evidence="5 6" id="KW-0472">Membrane</keyword>
<dbReference type="InterPro" id="IPR005495">
    <property type="entry name" value="LptG/LptF_permease"/>
</dbReference>
<sequence>MKTLYRYLLRQVLAGTLGATGVLVFVLVTANFLRDGIELLNNREVSLWVVLQLIGYLVPFVLTFALPWGLLVAVLLVFGRLAQNRELLALHANGISLASIVAPILWMALALSFFSFWINAFLGPRSRHAFKELFADTIISHPICLFQSQRAVDQFQGFRIFVGGRRDTELQDVHLWQIDEGYRPVRCVRARKAQILQDLKHHRLVLTLYKARQEERTGWGPNAEVQETSGGRADELPLEISLIPLIERMGTPRSTGGSTLAEIAKDLLDRSSILHRSNPTPVLTEIQKRLAFSFSCFTFALVGIPIALWTRRGETSLNLALSLAIVLAYYLVILAGDALKARTTLFPELIVWFPNFAFQLAGCAFLWKASRL</sequence>
<comment type="subcellular location">
    <subcellularLocation>
        <location evidence="1">Cell membrane</location>
        <topology evidence="1">Multi-pass membrane protein</topology>
    </subcellularLocation>
</comment>
<feature type="transmembrane region" description="Helical" evidence="6">
    <location>
        <begin position="12"/>
        <end position="33"/>
    </location>
</feature>
<evidence type="ECO:0000256" key="6">
    <source>
        <dbReference type="SAM" id="Phobius"/>
    </source>
</evidence>
<keyword evidence="4 6" id="KW-1133">Transmembrane helix</keyword>
<evidence type="ECO:0000256" key="2">
    <source>
        <dbReference type="ARBA" id="ARBA00022475"/>
    </source>
</evidence>
<feature type="transmembrane region" description="Helical" evidence="6">
    <location>
        <begin position="317"/>
        <end position="337"/>
    </location>
</feature>
<evidence type="ECO:0000313" key="8">
    <source>
        <dbReference type="Proteomes" id="UP000663859"/>
    </source>
</evidence>
<feature type="transmembrane region" description="Helical" evidence="6">
    <location>
        <begin position="53"/>
        <end position="78"/>
    </location>
</feature>
<dbReference type="GO" id="GO:0015920">
    <property type="term" value="P:lipopolysaccharide transport"/>
    <property type="evidence" value="ECO:0007669"/>
    <property type="project" value="TreeGrafter"/>
</dbReference>
<dbReference type="PANTHER" id="PTHR33529:SF2">
    <property type="entry name" value="LIPOPOLYSACCHARIDE EXPORT SYSTEM PERMEASE PROTEIN LPTG"/>
    <property type="match status" value="1"/>
</dbReference>
<comment type="caution">
    <text evidence="7">The sequence shown here is derived from an EMBL/GenBank/DDBJ whole genome shotgun (WGS) entry which is preliminary data.</text>
</comment>
<proteinExistence type="predicted"/>
<name>A0A8J2BJ55_9BACT</name>
<evidence type="ECO:0000256" key="3">
    <source>
        <dbReference type="ARBA" id="ARBA00022692"/>
    </source>
</evidence>
<dbReference type="Pfam" id="PF03739">
    <property type="entry name" value="LptF_LptG"/>
    <property type="match status" value="1"/>
</dbReference>
<protein>
    <submittedName>
        <fullName evidence="7">Lipopolysaccharide export system permease protein</fullName>
    </submittedName>
</protein>
<gene>
    <name evidence="7" type="ORF">MPNT_20101</name>
</gene>
<evidence type="ECO:0000256" key="4">
    <source>
        <dbReference type="ARBA" id="ARBA00022989"/>
    </source>
</evidence>
<keyword evidence="8" id="KW-1185">Reference proteome</keyword>
<keyword evidence="3 6" id="KW-0812">Transmembrane</keyword>
<accession>A0A8J2BJ55</accession>